<reference evidence="1" key="1">
    <citation type="submission" date="2023-03" db="EMBL/GenBank/DDBJ databases">
        <title>Comparative genomics of Weissella fermenti BK2, and weissella type species.</title>
        <authorList>
            <person name="Lee J.K."/>
            <person name="Baek J.H."/>
            <person name="Kim J.M."/>
            <person name="Choi D.G."/>
            <person name="Jeon C.O."/>
        </authorList>
    </citation>
    <scope>NUCLEOTIDE SEQUENCE</scope>
    <source>
        <strain evidence="1">BK2</strain>
    </source>
</reference>
<dbReference type="RefSeq" id="WP_199404945.1">
    <property type="nucleotide sequence ID" value="NZ_JAOZFC020000003.1"/>
</dbReference>
<keyword evidence="2" id="KW-1185">Reference proteome</keyword>
<proteinExistence type="predicted"/>
<dbReference type="EMBL" id="JAOZFC020000003">
    <property type="protein sequence ID" value="MDF9300605.1"/>
    <property type="molecule type" value="Genomic_DNA"/>
</dbReference>
<protein>
    <submittedName>
        <fullName evidence="1">Uncharacterized protein</fullName>
    </submittedName>
</protein>
<sequence length="107" mass="13031">MQDLMTKWFYQEQQNNFKNDVELFVIQMPNHEYLTFNSDWPLKMIDDEYLHLENIKTTPVITKAILFEEYNEHSLFENFLNRFFERYQDATVIRVSASYGRCATDQE</sequence>
<evidence type="ECO:0000313" key="1">
    <source>
        <dbReference type="EMBL" id="MDF9300605.1"/>
    </source>
</evidence>
<organism evidence="1 2">
    <name type="scientific">Weissella fermenti</name>
    <dbReference type="NCBI Taxonomy" id="2987699"/>
    <lineage>
        <taxon>Bacteria</taxon>
        <taxon>Bacillati</taxon>
        <taxon>Bacillota</taxon>
        <taxon>Bacilli</taxon>
        <taxon>Lactobacillales</taxon>
        <taxon>Lactobacillaceae</taxon>
        <taxon>Weissella</taxon>
    </lineage>
</organism>
<dbReference type="Proteomes" id="UP001146336">
    <property type="component" value="Unassembled WGS sequence"/>
</dbReference>
<comment type="caution">
    <text evidence="1">The sequence shown here is derived from an EMBL/GenBank/DDBJ whole genome shotgun (WGS) entry which is preliminary data.</text>
</comment>
<name>A0ABT6D504_9LACO</name>
<gene>
    <name evidence="1" type="ORF">OIT47_010030</name>
</gene>
<evidence type="ECO:0000313" key="2">
    <source>
        <dbReference type="Proteomes" id="UP001146336"/>
    </source>
</evidence>
<accession>A0ABT6D504</accession>